<keyword evidence="9" id="KW-1185">Reference proteome</keyword>
<protein>
    <recommendedName>
        <fullName evidence="7">Single Cache domain-containing protein</fullName>
    </recommendedName>
</protein>
<evidence type="ECO:0000256" key="6">
    <source>
        <dbReference type="SAM" id="MobiDB-lite"/>
    </source>
</evidence>
<comment type="caution">
    <text evidence="8">The sequence shown here is derived from an EMBL/GenBank/DDBJ whole genome shotgun (WGS) entry which is preliminary data.</text>
</comment>
<evidence type="ECO:0000256" key="5">
    <source>
        <dbReference type="ARBA" id="ARBA00023136"/>
    </source>
</evidence>
<dbReference type="Proteomes" id="UP000886469">
    <property type="component" value="Unassembled WGS sequence"/>
</dbReference>
<evidence type="ECO:0000256" key="4">
    <source>
        <dbReference type="ARBA" id="ARBA00022989"/>
    </source>
</evidence>
<organism evidence="8 9">
    <name type="scientific">Candidatus Accumulibacter contiguus</name>
    <dbReference type="NCBI Taxonomy" id="2954381"/>
    <lineage>
        <taxon>Bacteria</taxon>
        <taxon>Pseudomonadati</taxon>
        <taxon>Pseudomonadota</taxon>
        <taxon>Betaproteobacteria</taxon>
        <taxon>Candidatus Accumulibacter</taxon>
    </lineage>
</organism>
<accession>A0ABX1TDC8</accession>
<dbReference type="InterPro" id="IPR004010">
    <property type="entry name" value="Double_Cache_2"/>
</dbReference>
<feature type="compositionally biased region" description="Low complexity" evidence="6">
    <location>
        <begin position="17"/>
        <end position="43"/>
    </location>
</feature>
<dbReference type="EMBL" id="SPMX01000088">
    <property type="protein sequence ID" value="NMQ07659.1"/>
    <property type="molecule type" value="Genomic_DNA"/>
</dbReference>
<evidence type="ECO:0000313" key="9">
    <source>
        <dbReference type="Proteomes" id="UP000886469"/>
    </source>
</evidence>
<comment type="subcellular location">
    <subcellularLocation>
        <location evidence="1">Cell membrane</location>
        <topology evidence="1">Multi-pass membrane protein</topology>
    </subcellularLocation>
</comment>
<evidence type="ECO:0000313" key="8">
    <source>
        <dbReference type="EMBL" id="NMQ07659.1"/>
    </source>
</evidence>
<dbReference type="InterPro" id="IPR033480">
    <property type="entry name" value="sCache_2"/>
</dbReference>
<evidence type="ECO:0000259" key="7">
    <source>
        <dbReference type="SMART" id="SM01049"/>
    </source>
</evidence>
<name>A0ABX1TDC8_9PROT</name>
<dbReference type="SMART" id="SM01049">
    <property type="entry name" value="Cache_2"/>
    <property type="match status" value="1"/>
</dbReference>
<keyword evidence="5" id="KW-0472">Membrane</keyword>
<reference evidence="8" key="1">
    <citation type="submission" date="2019-03" db="EMBL/GenBank/DDBJ databases">
        <title>Metabolic reconstructions from genomes of highly enriched 'Candidatus Accumulibacter' and 'Candidatus Competibacter' bioreactor populations.</title>
        <authorList>
            <person name="Annavajhala M.K."/>
            <person name="Welles L."/>
            <person name="Abbas B."/>
            <person name="Sorokin D."/>
            <person name="Park H."/>
            <person name="Van Loosdrecht M."/>
            <person name="Chandran K."/>
        </authorList>
    </citation>
    <scope>NUCLEOTIDE SEQUENCE</scope>
    <source>
        <strain evidence="8">SBR_L</strain>
    </source>
</reference>
<keyword evidence="4" id="KW-1133">Transmembrane helix</keyword>
<evidence type="ECO:0000256" key="2">
    <source>
        <dbReference type="ARBA" id="ARBA00022475"/>
    </source>
</evidence>
<sequence>MPTTTRPRTTRKRSSKKPSSSSSRTAVRSSSTKCAARTASSTSKKARKKGLYIFVYDEKGVVLAHGVRLELTGKNRWDDKDPDGKYWIRDWTALVQKSGSGWIEYKEFNPADKNKIMNKASFVELVDGMVIGCGVYF</sequence>
<keyword evidence="3" id="KW-0812">Transmembrane</keyword>
<dbReference type="Gene3D" id="3.30.450.20">
    <property type="entry name" value="PAS domain"/>
    <property type="match status" value="1"/>
</dbReference>
<feature type="region of interest" description="Disordered" evidence="6">
    <location>
        <begin position="1"/>
        <end position="45"/>
    </location>
</feature>
<feature type="domain" description="Single Cache" evidence="7">
    <location>
        <begin position="21"/>
        <end position="89"/>
    </location>
</feature>
<evidence type="ECO:0000256" key="3">
    <source>
        <dbReference type="ARBA" id="ARBA00022692"/>
    </source>
</evidence>
<evidence type="ECO:0000256" key="1">
    <source>
        <dbReference type="ARBA" id="ARBA00004651"/>
    </source>
</evidence>
<gene>
    <name evidence="8" type="ORF">E4Q08_21670</name>
</gene>
<dbReference type="Pfam" id="PF08269">
    <property type="entry name" value="dCache_2"/>
    <property type="match status" value="1"/>
</dbReference>
<proteinExistence type="predicted"/>
<keyword evidence="2" id="KW-1003">Cell membrane</keyword>